<gene>
    <name evidence="2" type="ORF">NDU88_005604</name>
</gene>
<name>A0AAV7WBY9_PLEWA</name>
<dbReference type="EMBL" id="JANPWB010000002">
    <property type="protein sequence ID" value="KAJ1210236.1"/>
    <property type="molecule type" value="Genomic_DNA"/>
</dbReference>
<proteinExistence type="predicted"/>
<comment type="caution">
    <text evidence="2">The sequence shown here is derived from an EMBL/GenBank/DDBJ whole genome shotgun (WGS) entry which is preliminary data.</text>
</comment>
<evidence type="ECO:0000313" key="3">
    <source>
        <dbReference type="Proteomes" id="UP001066276"/>
    </source>
</evidence>
<reference evidence="2" key="1">
    <citation type="journal article" date="2022" name="bioRxiv">
        <title>Sequencing and chromosome-scale assembly of the giantPleurodeles waltlgenome.</title>
        <authorList>
            <person name="Brown T."/>
            <person name="Elewa A."/>
            <person name="Iarovenko S."/>
            <person name="Subramanian E."/>
            <person name="Araus A.J."/>
            <person name="Petzold A."/>
            <person name="Susuki M."/>
            <person name="Suzuki K.-i.T."/>
            <person name="Hayashi T."/>
            <person name="Toyoda A."/>
            <person name="Oliveira C."/>
            <person name="Osipova E."/>
            <person name="Leigh N.D."/>
            <person name="Simon A."/>
            <person name="Yun M.H."/>
        </authorList>
    </citation>
    <scope>NUCLEOTIDE SEQUENCE</scope>
    <source>
        <strain evidence="2">20211129_DDA</strain>
        <tissue evidence="2">Liver</tissue>
    </source>
</reference>
<dbReference type="Proteomes" id="UP001066276">
    <property type="component" value="Chromosome 1_2"/>
</dbReference>
<evidence type="ECO:0000313" key="2">
    <source>
        <dbReference type="EMBL" id="KAJ1210236.1"/>
    </source>
</evidence>
<sequence>MRRKIRRTACSAVKNSPHANPERRRSTRRLRCDRSFDARPHLDNAARLQKGNRRDPCREGEDYTHSPMERRAAGKQA</sequence>
<feature type="region of interest" description="Disordered" evidence="1">
    <location>
        <begin position="1"/>
        <end position="77"/>
    </location>
</feature>
<protein>
    <submittedName>
        <fullName evidence="2">Uncharacterized protein</fullName>
    </submittedName>
</protein>
<organism evidence="2 3">
    <name type="scientific">Pleurodeles waltl</name>
    <name type="common">Iberian ribbed newt</name>
    <dbReference type="NCBI Taxonomy" id="8319"/>
    <lineage>
        <taxon>Eukaryota</taxon>
        <taxon>Metazoa</taxon>
        <taxon>Chordata</taxon>
        <taxon>Craniata</taxon>
        <taxon>Vertebrata</taxon>
        <taxon>Euteleostomi</taxon>
        <taxon>Amphibia</taxon>
        <taxon>Batrachia</taxon>
        <taxon>Caudata</taxon>
        <taxon>Salamandroidea</taxon>
        <taxon>Salamandridae</taxon>
        <taxon>Pleurodelinae</taxon>
        <taxon>Pleurodeles</taxon>
    </lineage>
</organism>
<feature type="compositionally biased region" description="Basic and acidic residues" evidence="1">
    <location>
        <begin position="20"/>
        <end position="44"/>
    </location>
</feature>
<keyword evidence="3" id="KW-1185">Reference proteome</keyword>
<evidence type="ECO:0000256" key="1">
    <source>
        <dbReference type="SAM" id="MobiDB-lite"/>
    </source>
</evidence>
<dbReference type="AlphaFoldDB" id="A0AAV7WBY9"/>
<accession>A0AAV7WBY9</accession>
<feature type="compositionally biased region" description="Basic and acidic residues" evidence="1">
    <location>
        <begin position="52"/>
        <end position="77"/>
    </location>
</feature>